<protein>
    <submittedName>
        <fullName evidence="4">Tetratricopeptide repeat protein</fullName>
    </submittedName>
</protein>
<organism evidence="4 5">
    <name type="scientific">Draconibacterium aestuarii</name>
    <dbReference type="NCBI Taxonomy" id="2998507"/>
    <lineage>
        <taxon>Bacteria</taxon>
        <taxon>Pseudomonadati</taxon>
        <taxon>Bacteroidota</taxon>
        <taxon>Bacteroidia</taxon>
        <taxon>Marinilabiliales</taxon>
        <taxon>Prolixibacteraceae</taxon>
        <taxon>Draconibacterium</taxon>
    </lineage>
</organism>
<comment type="caution">
    <text evidence="4">The sequence shown here is derived from an EMBL/GenBank/DDBJ whole genome shotgun (WGS) entry which is preliminary data.</text>
</comment>
<feature type="repeat" description="TPR" evidence="1">
    <location>
        <begin position="56"/>
        <end position="89"/>
    </location>
</feature>
<dbReference type="Pfam" id="PF00515">
    <property type="entry name" value="TPR_1"/>
    <property type="match status" value="1"/>
</dbReference>
<feature type="signal peptide" evidence="3">
    <location>
        <begin position="1"/>
        <end position="18"/>
    </location>
</feature>
<evidence type="ECO:0000256" key="2">
    <source>
        <dbReference type="SAM" id="Phobius"/>
    </source>
</evidence>
<keyword evidence="2" id="KW-1133">Transmembrane helix</keyword>
<accession>A0A9X3F9D4</accession>
<dbReference type="Proteomes" id="UP001145087">
    <property type="component" value="Unassembled WGS sequence"/>
</dbReference>
<dbReference type="SUPFAM" id="SSF48452">
    <property type="entry name" value="TPR-like"/>
    <property type="match status" value="1"/>
</dbReference>
<dbReference type="RefSeq" id="WP_343331054.1">
    <property type="nucleotide sequence ID" value="NZ_JAPOHD010000001.1"/>
</dbReference>
<evidence type="ECO:0000256" key="3">
    <source>
        <dbReference type="SAM" id="SignalP"/>
    </source>
</evidence>
<dbReference type="EMBL" id="JAPOHD010000001">
    <property type="protein sequence ID" value="MCY1718715.1"/>
    <property type="molecule type" value="Genomic_DNA"/>
</dbReference>
<reference evidence="4" key="1">
    <citation type="submission" date="2022-11" db="EMBL/GenBank/DDBJ databases">
        <title>Marilongibacter aestuarii gen. nov., sp. nov., isolated from tidal flat sediment.</title>
        <authorList>
            <person name="Jiayan W."/>
        </authorList>
    </citation>
    <scope>NUCLEOTIDE SEQUENCE</scope>
    <source>
        <strain evidence="4">Z1-6</strain>
    </source>
</reference>
<feature type="transmembrane region" description="Helical" evidence="2">
    <location>
        <begin position="131"/>
        <end position="151"/>
    </location>
</feature>
<gene>
    <name evidence="4" type="ORF">OU798_00070</name>
</gene>
<keyword evidence="2" id="KW-0812">Transmembrane</keyword>
<evidence type="ECO:0000256" key="1">
    <source>
        <dbReference type="PROSITE-ProRule" id="PRU00339"/>
    </source>
</evidence>
<sequence>MKKIVALLLIVAPFFMMAQKNNQQLWEKANAYFTTEEYQEAVSIYESIVASGEESAKLYFNLGNAYYKNGDVNNAILNYERAKVLAPHDEDIEFNLNIANQYVVTKIDELPQPFFLRWRTSVVNKYPADTWAFISIGTFIIFLILVGLFVFSRIASVKRISFWIGILAIVSSGFSFSMAAQQKAKINKRNHAIVFCPRVTVKSSPTETGTDLFLMYEGVKVEITDSLNTWKEIKLADGNKGWCPDSCIVKI</sequence>
<dbReference type="InterPro" id="IPR011990">
    <property type="entry name" value="TPR-like_helical_dom_sf"/>
</dbReference>
<dbReference type="AlphaFoldDB" id="A0A9X3F9D4"/>
<proteinExistence type="predicted"/>
<name>A0A9X3F9D4_9BACT</name>
<keyword evidence="2" id="KW-0472">Membrane</keyword>
<feature type="transmembrane region" description="Helical" evidence="2">
    <location>
        <begin position="160"/>
        <end position="180"/>
    </location>
</feature>
<dbReference type="Gene3D" id="2.30.30.40">
    <property type="entry name" value="SH3 Domains"/>
    <property type="match status" value="1"/>
</dbReference>
<dbReference type="PROSITE" id="PS50005">
    <property type="entry name" value="TPR"/>
    <property type="match status" value="1"/>
</dbReference>
<evidence type="ECO:0000313" key="4">
    <source>
        <dbReference type="EMBL" id="MCY1718715.1"/>
    </source>
</evidence>
<dbReference type="PROSITE" id="PS50293">
    <property type="entry name" value="TPR_REGION"/>
    <property type="match status" value="1"/>
</dbReference>
<feature type="chain" id="PRO_5040798675" evidence="3">
    <location>
        <begin position="19"/>
        <end position="251"/>
    </location>
</feature>
<keyword evidence="5" id="KW-1185">Reference proteome</keyword>
<dbReference type="SMART" id="SM00028">
    <property type="entry name" value="TPR"/>
    <property type="match status" value="2"/>
</dbReference>
<dbReference type="Gene3D" id="1.25.40.10">
    <property type="entry name" value="Tetratricopeptide repeat domain"/>
    <property type="match status" value="1"/>
</dbReference>
<dbReference type="InterPro" id="IPR019734">
    <property type="entry name" value="TPR_rpt"/>
</dbReference>
<keyword evidence="3" id="KW-0732">Signal</keyword>
<evidence type="ECO:0000313" key="5">
    <source>
        <dbReference type="Proteomes" id="UP001145087"/>
    </source>
</evidence>
<keyword evidence="1" id="KW-0802">TPR repeat</keyword>